<dbReference type="EMBL" id="UOGF01000037">
    <property type="protein sequence ID" value="VAX28315.1"/>
    <property type="molecule type" value="Genomic_DNA"/>
</dbReference>
<sequence length="271" mass="30051">MKPLNSSTLVDAHVHMQRCFTWSHFFHSAYRNFQKSALSLTKDFSAVLLLSEVAGVQYFRDLLALSDKDQAGQTKLLGDWQVFKTEESCSLEVRRAQGESLFMIAGRQIVTQEKLEVLALLSDAQFKDGLALSQVVEEIRAAGAVPVVPWGVGKWLGQRGALLSKFIETGPNNVFLGDNGGRPTFWKHSAHFKLAQDKGLLVLPGSDPLPLSSEVERVGSYGFHLPQKLSSRQPAAELKNHLFAKPKSLTAYGNLQSPLAFFKNQVSIRLR</sequence>
<accession>A0A3B1D976</accession>
<dbReference type="AlphaFoldDB" id="A0A3B1D976"/>
<reference evidence="1" key="1">
    <citation type="submission" date="2018-06" db="EMBL/GenBank/DDBJ databases">
        <authorList>
            <person name="Zhirakovskaya E."/>
        </authorList>
    </citation>
    <scope>NUCLEOTIDE SEQUENCE</scope>
</reference>
<name>A0A3B1D976_9ZZZZ</name>
<gene>
    <name evidence="1" type="ORF">MNBD_NITROSPIRAE01-1579</name>
</gene>
<evidence type="ECO:0000313" key="1">
    <source>
        <dbReference type="EMBL" id="VAX28315.1"/>
    </source>
</evidence>
<protein>
    <submittedName>
        <fullName evidence="1">Uncharacterized protein</fullName>
    </submittedName>
</protein>
<proteinExistence type="predicted"/>
<organism evidence="1">
    <name type="scientific">hydrothermal vent metagenome</name>
    <dbReference type="NCBI Taxonomy" id="652676"/>
    <lineage>
        <taxon>unclassified sequences</taxon>
        <taxon>metagenomes</taxon>
        <taxon>ecological metagenomes</taxon>
    </lineage>
</organism>